<keyword evidence="2" id="KW-1185">Reference proteome</keyword>
<organism evidence="1 2">
    <name type="scientific">Rhizopogon vinicolor AM-OR11-026</name>
    <dbReference type="NCBI Taxonomy" id="1314800"/>
    <lineage>
        <taxon>Eukaryota</taxon>
        <taxon>Fungi</taxon>
        <taxon>Dikarya</taxon>
        <taxon>Basidiomycota</taxon>
        <taxon>Agaricomycotina</taxon>
        <taxon>Agaricomycetes</taxon>
        <taxon>Agaricomycetidae</taxon>
        <taxon>Boletales</taxon>
        <taxon>Suillineae</taxon>
        <taxon>Rhizopogonaceae</taxon>
        <taxon>Rhizopogon</taxon>
    </lineage>
</organism>
<name>A0A1B7MUT3_9AGAM</name>
<sequence length="157" mass="17559">MVPVKAMIVDRLALSVFNSPTSTSPLLFTVKRSGPYGDTVGSGVVVRYQDILFKLMEASLMMSARKRNVFVSGHSDVRKLLVQLRSQDTHEHSTNDPISNNDTDCLEDIRVQDTSVPAAVPHEEKSREVSAFFGQPYAHKAKDRKTRIARFARRKGV</sequence>
<evidence type="ECO:0000313" key="1">
    <source>
        <dbReference type="EMBL" id="OAX36356.1"/>
    </source>
</evidence>
<proteinExistence type="predicted"/>
<accession>A0A1B7MUT3</accession>
<dbReference type="Proteomes" id="UP000092154">
    <property type="component" value="Unassembled WGS sequence"/>
</dbReference>
<evidence type="ECO:0000313" key="2">
    <source>
        <dbReference type="Proteomes" id="UP000092154"/>
    </source>
</evidence>
<dbReference type="AlphaFoldDB" id="A0A1B7MUT3"/>
<dbReference type="EMBL" id="KV448422">
    <property type="protein sequence ID" value="OAX36356.1"/>
    <property type="molecule type" value="Genomic_DNA"/>
</dbReference>
<dbReference type="OrthoDB" id="2679276at2759"/>
<gene>
    <name evidence="1" type="ORF">K503DRAFT_784405</name>
</gene>
<protein>
    <submittedName>
        <fullName evidence="1">Uncharacterized protein</fullName>
    </submittedName>
</protein>
<reference evidence="1 2" key="1">
    <citation type="submission" date="2016-06" db="EMBL/GenBank/DDBJ databases">
        <title>Comparative genomics of the ectomycorrhizal sister species Rhizopogon vinicolor and Rhizopogon vesiculosus (Basidiomycota: Boletales) reveals a divergence of the mating type B locus.</title>
        <authorList>
            <consortium name="DOE Joint Genome Institute"/>
            <person name="Mujic A.B."/>
            <person name="Kuo A."/>
            <person name="Tritt A."/>
            <person name="Lipzen A."/>
            <person name="Chen C."/>
            <person name="Johnson J."/>
            <person name="Sharma A."/>
            <person name="Barry K."/>
            <person name="Grigoriev I.V."/>
            <person name="Spatafora J.W."/>
        </authorList>
    </citation>
    <scope>NUCLEOTIDE SEQUENCE [LARGE SCALE GENOMIC DNA]</scope>
    <source>
        <strain evidence="1 2">AM-OR11-026</strain>
    </source>
</reference>
<dbReference type="InParanoid" id="A0A1B7MUT3"/>